<sequence length="157" mass="16806">MPDLAFAAREYLARNGIVAQQIADHMGRPIDYVLDQLTGEIPLGVDLVSTLAALTADSPARVSAELASIAGTLVDPPRFDGQTMARALAQEIGEQRAARNMTQQQLADLVGEPLDTIAKYESGNLSVSLATLRRIAAALDTYATQVMIAAERRARQS</sequence>
<dbReference type="SMART" id="SM00530">
    <property type="entry name" value="HTH_XRE"/>
    <property type="match status" value="1"/>
</dbReference>
<dbReference type="InterPro" id="IPR010982">
    <property type="entry name" value="Lambda_DNA-bd_dom_sf"/>
</dbReference>
<organism evidence="2 3">
    <name type="scientific">Promicromonospora citrea</name>
    <dbReference type="NCBI Taxonomy" id="43677"/>
    <lineage>
        <taxon>Bacteria</taxon>
        <taxon>Bacillati</taxon>
        <taxon>Actinomycetota</taxon>
        <taxon>Actinomycetes</taxon>
        <taxon>Micrococcales</taxon>
        <taxon>Promicromonosporaceae</taxon>
        <taxon>Promicromonospora</taxon>
    </lineage>
</organism>
<keyword evidence="3" id="KW-1185">Reference proteome</keyword>
<dbReference type="EMBL" id="BMPT01000004">
    <property type="protein sequence ID" value="GGM18189.1"/>
    <property type="molecule type" value="Genomic_DNA"/>
</dbReference>
<accession>A0A8H9L1X6</accession>
<dbReference type="InterPro" id="IPR001387">
    <property type="entry name" value="Cro/C1-type_HTH"/>
</dbReference>
<evidence type="ECO:0000313" key="2">
    <source>
        <dbReference type="EMBL" id="GGM18189.1"/>
    </source>
</evidence>
<dbReference type="PROSITE" id="PS50943">
    <property type="entry name" value="HTH_CROC1"/>
    <property type="match status" value="1"/>
</dbReference>
<dbReference type="SUPFAM" id="SSF47413">
    <property type="entry name" value="lambda repressor-like DNA-binding domains"/>
    <property type="match status" value="1"/>
</dbReference>
<reference evidence="2" key="1">
    <citation type="journal article" date="2014" name="Int. J. Syst. Evol. Microbiol.">
        <title>Complete genome sequence of Corynebacterium casei LMG S-19264T (=DSM 44701T), isolated from a smear-ripened cheese.</title>
        <authorList>
            <consortium name="US DOE Joint Genome Institute (JGI-PGF)"/>
            <person name="Walter F."/>
            <person name="Albersmeier A."/>
            <person name="Kalinowski J."/>
            <person name="Ruckert C."/>
        </authorList>
    </citation>
    <scope>NUCLEOTIDE SEQUENCE</scope>
    <source>
        <strain evidence="2">JCM 3051</strain>
    </source>
</reference>
<name>A0A8H9L1X6_9MICO</name>
<evidence type="ECO:0000313" key="3">
    <source>
        <dbReference type="Proteomes" id="UP000655589"/>
    </source>
</evidence>
<dbReference type="Pfam" id="PF01381">
    <property type="entry name" value="HTH_3"/>
    <property type="match status" value="1"/>
</dbReference>
<dbReference type="CDD" id="cd00093">
    <property type="entry name" value="HTH_XRE"/>
    <property type="match status" value="1"/>
</dbReference>
<feature type="domain" description="HTH cro/C1-type" evidence="1">
    <location>
        <begin position="92"/>
        <end position="146"/>
    </location>
</feature>
<proteinExistence type="predicted"/>
<comment type="caution">
    <text evidence="2">The sequence shown here is derived from an EMBL/GenBank/DDBJ whole genome shotgun (WGS) entry which is preliminary data.</text>
</comment>
<reference evidence="2" key="2">
    <citation type="submission" date="2020-09" db="EMBL/GenBank/DDBJ databases">
        <authorList>
            <person name="Sun Q."/>
            <person name="Ohkuma M."/>
        </authorList>
    </citation>
    <scope>NUCLEOTIDE SEQUENCE</scope>
    <source>
        <strain evidence="2">JCM 3051</strain>
    </source>
</reference>
<evidence type="ECO:0000259" key="1">
    <source>
        <dbReference type="PROSITE" id="PS50943"/>
    </source>
</evidence>
<dbReference type="RefSeq" id="WP_171106550.1">
    <property type="nucleotide sequence ID" value="NZ_BMPT01000004.1"/>
</dbReference>
<protein>
    <recommendedName>
        <fullName evidence="1">HTH cro/C1-type domain-containing protein</fullName>
    </recommendedName>
</protein>
<dbReference type="Gene3D" id="1.10.260.40">
    <property type="entry name" value="lambda repressor-like DNA-binding domains"/>
    <property type="match status" value="1"/>
</dbReference>
<dbReference type="Proteomes" id="UP000655589">
    <property type="component" value="Unassembled WGS sequence"/>
</dbReference>
<dbReference type="AlphaFoldDB" id="A0A8H9L1X6"/>
<dbReference type="GO" id="GO:0003677">
    <property type="term" value="F:DNA binding"/>
    <property type="evidence" value="ECO:0007669"/>
    <property type="project" value="InterPro"/>
</dbReference>
<gene>
    <name evidence="2" type="ORF">GCM10010102_12260</name>
</gene>